<feature type="transmembrane region" description="Helical" evidence="2">
    <location>
        <begin position="383"/>
        <end position="406"/>
    </location>
</feature>
<dbReference type="AlphaFoldDB" id="A0A0G4HU46"/>
<feature type="transmembrane region" description="Helical" evidence="2">
    <location>
        <begin position="503"/>
        <end position="521"/>
    </location>
</feature>
<dbReference type="InterPro" id="IPR037185">
    <property type="entry name" value="EmrE-like"/>
</dbReference>
<feature type="transmembrane region" description="Helical" evidence="2">
    <location>
        <begin position="565"/>
        <end position="584"/>
    </location>
</feature>
<feature type="transmembrane region" description="Helical" evidence="2">
    <location>
        <begin position="528"/>
        <end position="545"/>
    </location>
</feature>
<reference evidence="4" key="1">
    <citation type="submission" date="2014-11" db="EMBL/GenBank/DDBJ databases">
        <authorList>
            <person name="Otto D Thomas"/>
            <person name="Naeem Raeece"/>
        </authorList>
    </citation>
    <scope>NUCLEOTIDE SEQUENCE</scope>
</reference>
<dbReference type="Gene3D" id="3.40.50.150">
    <property type="entry name" value="Vaccinia Virus protein VP39"/>
    <property type="match status" value="1"/>
</dbReference>
<dbReference type="SUPFAM" id="SSF55729">
    <property type="entry name" value="Acyl-CoA N-acyltransferases (Nat)"/>
    <property type="match status" value="1"/>
</dbReference>
<dbReference type="InterPro" id="IPR000620">
    <property type="entry name" value="EamA_dom"/>
</dbReference>
<protein>
    <recommendedName>
        <fullName evidence="3">EamA domain-containing protein</fullName>
    </recommendedName>
</protein>
<feature type="transmembrane region" description="Helical" evidence="2">
    <location>
        <begin position="418"/>
        <end position="437"/>
    </location>
</feature>
<keyword evidence="2" id="KW-1133">Transmembrane helix</keyword>
<keyword evidence="2" id="KW-0812">Transmembrane</keyword>
<feature type="region of interest" description="Disordered" evidence="1">
    <location>
        <begin position="983"/>
        <end position="1005"/>
    </location>
</feature>
<evidence type="ECO:0000259" key="3">
    <source>
        <dbReference type="Pfam" id="PF00892"/>
    </source>
</evidence>
<feature type="compositionally biased region" description="Low complexity" evidence="1">
    <location>
        <begin position="458"/>
        <end position="469"/>
    </location>
</feature>
<dbReference type="PANTHER" id="PTHR22911">
    <property type="entry name" value="ACYL-MALONYL CONDENSING ENZYME-RELATED"/>
    <property type="match status" value="1"/>
</dbReference>
<keyword evidence="2" id="KW-0472">Membrane</keyword>
<evidence type="ECO:0000256" key="1">
    <source>
        <dbReference type="SAM" id="MobiDB-lite"/>
    </source>
</evidence>
<gene>
    <name evidence="4" type="ORF">Cvel_8601</name>
</gene>
<dbReference type="InterPro" id="IPR016181">
    <property type="entry name" value="Acyl_CoA_acyltransferase"/>
</dbReference>
<feature type="compositionally biased region" description="Basic and acidic residues" evidence="1">
    <location>
        <begin position="983"/>
        <end position="994"/>
    </location>
</feature>
<feature type="transmembrane region" description="Helical" evidence="2">
    <location>
        <begin position="671"/>
        <end position="689"/>
    </location>
</feature>
<accession>A0A0G4HU46</accession>
<sequence>MSFSERNYQNLLSQGSYLWSNLPVSWGGGVRGLQDLASQEGQLHLMERDRETSPVVVFSGISSLWMNQAVFCPTKLYDTCETLDRDLKRLQKQMQMRCISDVLSLWVPSSVLSDSKIDAAAHMQAIGSRQNATWDHYFLDLRKAAQAGNGTQLASGARRVEKVTDSLGLARFGRVLVAAGYDASHVGQLTAGVPAHLLAETCSDAAAVCTTEFWMIFPEGAGQQHVSRFPAVSGSPGATPATEAAAAVIAHFHKPSRTMGFYFLATDPYHRRAGFASELLRSLQTRALSCGYDLAVAQVTALGAKLFGALGYSPDGEGTVEFVMDRKTFTPPVCVTGKPSGNVAVRRDETAASFGQLTEGENGGACKKRETNGASHGTSGRSIFWGVVFGLLGAVCYAIFTLATTALAFRGVRWTQGALSRGVFGLLFSVVMVRNGLLVKKPKPQQSDDVESGGEARSSPTQQQQQPSVSSPNAWLIGLSAATAISKIAFIAALQFIDPSTGSAIFSGAPFISGLVGRFFFRDRFTKLDGLFTVISVGGTVLFVFSELAGNKDDTRNTTQVERAIGCALAVFCSLVGGSFFAIARVLRGAATPWQFTAWASFFVVLVAAVAVPVDMIHLGHTAPWRARGTGTEPVDLVAVALLVAVGVSALFSVAANVATAQRVPAGHAGLLATLDLPIIAVCQVVLLGLELDGLAIGGLTVVIFAALAPPLLDLRRLAVQKRDLPGEKEKEKSLRSCGGTGGGDCDQLEGSALSMGEASFRAQICRQNSRGDVGHLVGPLEDQLLQEAAENGEPEGMKHPEAHGQADPSSPRTRAVLELIEAAACTGSEKSSGEDCEMSRSATLLRSAEDPVKDYVELSTFLSQRLPAGQSEGGEESRVVRMLDVCSGTGRWVQALSDNCLTSECPGTWGTGPGVEGISAAGKAEGVRFASAIGSKWLFTGLDLCAHSLRLLKARQQGSMLAGVLEIESLVKCFVQSMLEKDGSEEGEEKERGFPSGNKSGDSPVCRPVAGSEFGSCVERASFDFVTMMHGFYGIPREDMPAIVAAMYASLRPGGQSLMAIALGSREGFYCKVARQLVEVGELDARYTEAEDVAVSLKEQGIEVETHELRHTMVYRKGDQSGVLQFLLEECTSNSYSRGDEKNYFNSRRQTLGALVPLLRTCVQPDGSFAFEQRTLVFTAVRY</sequence>
<organism evidence="4">
    <name type="scientific">Chromera velia CCMP2878</name>
    <dbReference type="NCBI Taxonomy" id="1169474"/>
    <lineage>
        <taxon>Eukaryota</taxon>
        <taxon>Sar</taxon>
        <taxon>Alveolata</taxon>
        <taxon>Colpodellida</taxon>
        <taxon>Chromeraceae</taxon>
        <taxon>Chromera</taxon>
    </lineage>
</organism>
<feature type="transmembrane region" description="Helical" evidence="2">
    <location>
        <begin position="474"/>
        <end position="497"/>
    </location>
</feature>
<proteinExistence type="predicted"/>
<dbReference type="PANTHER" id="PTHR22911:SF137">
    <property type="entry name" value="SOLUTE CARRIER FAMILY 35 MEMBER G2-RELATED"/>
    <property type="match status" value="1"/>
</dbReference>
<dbReference type="EMBL" id="CDMZ01003891">
    <property type="protein sequence ID" value="CEM47953.1"/>
    <property type="molecule type" value="Genomic_DNA"/>
</dbReference>
<feature type="transmembrane region" description="Helical" evidence="2">
    <location>
        <begin position="596"/>
        <end position="617"/>
    </location>
</feature>
<dbReference type="SUPFAM" id="SSF103481">
    <property type="entry name" value="Multidrug resistance efflux transporter EmrE"/>
    <property type="match status" value="1"/>
</dbReference>
<evidence type="ECO:0000256" key="2">
    <source>
        <dbReference type="SAM" id="Phobius"/>
    </source>
</evidence>
<evidence type="ECO:0000313" key="4">
    <source>
        <dbReference type="EMBL" id="CEM47953.1"/>
    </source>
</evidence>
<feature type="region of interest" description="Disordered" evidence="1">
    <location>
        <begin position="442"/>
        <end position="469"/>
    </location>
</feature>
<name>A0A0G4HU46_9ALVE</name>
<dbReference type="SUPFAM" id="SSF53335">
    <property type="entry name" value="S-adenosyl-L-methionine-dependent methyltransferases"/>
    <property type="match status" value="1"/>
</dbReference>
<dbReference type="Pfam" id="PF00892">
    <property type="entry name" value="EamA"/>
    <property type="match status" value="1"/>
</dbReference>
<dbReference type="InterPro" id="IPR029063">
    <property type="entry name" value="SAM-dependent_MTases_sf"/>
</dbReference>
<dbReference type="GO" id="GO:0016020">
    <property type="term" value="C:membrane"/>
    <property type="evidence" value="ECO:0007669"/>
    <property type="project" value="InterPro"/>
</dbReference>
<feature type="domain" description="EamA" evidence="3">
    <location>
        <begin position="385"/>
        <end position="544"/>
    </location>
</feature>
<feature type="transmembrane region" description="Helical" evidence="2">
    <location>
        <begin position="637"/>
        <end position="659"/>
    </location>
</feature>
<dbReference type="VEuPathDB" id="CryptoDB:Cvel_8601"/>